<evidence type="ECO:0000313" key="3">
    <source>
        <dbReference type="EMBL" id="RHG61430.1"/>
    </source>
</evidence>
<feature type="chain" id="PRO_5043187761" evidence="1">
    <location>
        <begin position="20"/>
        <end position="147"/>
    </location>
</feature>
<reference evidence="5 6" key="1">
    <citation type="submission" date="2018-08" db="EMBL/GenBank/DDBJ databases">
        <title>A genome reference for cultivated species of the human gut microbiota.</title>
        <authorList>
            <person name="Zou Y."/>
            <person name="Xue W."/>
            <person name="Luo G."/>
        </authorList>
    </citation>
    <scope>NUCLEOTIDE SEQUENCE [LARGE SCALE GENOMIC DNA]</scope>
    <source>
        <strain evidence="2 5">AF22-1</strain>
        <strain evidence="4 6">AF46-2NS</strain>
        <strain evidence="3 7">AM22-1</strain>
    </source>
</reference>
<evidence type="ECO:0000313" key="6">
    <source>
        <dbReference type="Proteomes" id="UP000286211"/>
    </source>
</evidence>
<dbReference type="RefSeq" id="WP_118201791.1">
    <property type="nucleotide sequence ID" value="NZ_QRIE01000107.1"/>
</dbReference>
<dbReference type="Proteomes" id="UP000286501">
    <property type="component" value="Unassembled WGS sequence"/>
</dbReference>
<feature type="signal peptide" evidence="1">
    <location>
        <begin position="1"/>
        <end position="19"/>
    </location>
</feature>
<keyword evidence="1" id="KW-0732">Signal</keyword>
<evidence type="ECO:0000313" key="2">
    <source>
        <dbReference type="EMBL" id="RGS44619.1"/>
    </source>
</evidence>
<dbReference type="AlphaFoldDB" id="A0A3R6H036"/>
<evidence type="ECO:0000313" key="4">
    <source>
        <dbReference type="EMBL" id="RHK07154.1"/>
    </source>
</evidence>
<dbReference type="Proteomes" id="UP000286113">
    <property type="component" value="Unassembled WGS sequence"/>
</dbReference>
<organism evidence="3 7">
    <name type="scientific">Segatella copri</name>
    <dbReference type="NCBI Taxonomy" id="165179"/>
    <lineage>
        <taxon>Bacteria</taxon>
        <taxon>Pseudomonadati</taxon>
        <taxon>Bacteroidota</taxon>
        <taxon>Bacteroidia</taxon>
        <taxon>Bacteroidales</taxon>
        <taxon>Prevotellaceae</taxon>
        <taxon>Segatella</taxon>
    </lineage>
</organism>
<name>A0A3R6H036_9BACT</name>
<dbReference type="EMBL" id="QRNB01000124">
    <property type="protein sequence ID" value="RHK07154.1"/>
    <property type="molecule type" value="Genomic_DNA"/>
</dbReference>
<gene>
    <name evidence="4" type="ORF">DW079_14035</name>
    <name evidence="3" type="ORF">DW250_15180</name>
    <name evidence="2" type="ORF">DWX90_15740</name>
</gene>
<evidence type="ECO:0000313" key="5">
    <source>
        <dbReference type="Proteomes" id="UP000286113"/>
    </source>
</evidence>
<proteinExistence type="predicted"/>
<evidence type="ECO:0000256" key="1">
    <source>
        <dbReference type="SAM" id="SignalP"/>
    </source>
</evidence>
<protein>
    <submittedName>
        <fullName evidence="3">Uncharacterized protein</fullName>
    </submittedName>
</protein>
<sequence>MKRFMLIFCSLLIAFGATAQSKLGSQTSKIAKDSTLIKIHDLLEDVDFRIHGLDRYKLYPTENIYNFLQLDTSTGKIDVVQWSLDDGKEGSVTLNDEDLSLETGCGTFELYPTKNMYQFLLLDKVTGRKWHVQWGFEANKRWIKRIY</sequence>
<accession>A0A3R6H036</accession>
<dbReference type="Proteomes" id="UP000286211">
    <property type="component" value="Unassembled WGS sequence"/>
</dbReference>
<dbReference type="EMBL" id="QRIN01000106">
    <property type="protein sequence ID" value="RHG61430.1"/>
    <property type="molecule type" value="Genomic_DNA"/>
</dbReference>
<dbReference type="EMBL" id="QRVN01000060">
    <property type="protein sequence ID" value="RGS44619.1"/>
    <property type="molecule type" value="Genomic_DNA"/>
</dbReference>
<comment type="caution">
    <text evidence="3">The sequence shown here is derived from an EMBL/GenBank/DDBJ whole genome shotgun (WGS) entry which is preliminary data.</text>
</comment>
<evidence type="ECO:0000313" key="7">
    <source>
        <dbReference type="Proteomes" id="UP000286501"/>
    </source>
</evidence>